<keyword evidence="2" id="KW-1185">Reference proteome</keyword>
<dbReference type="SUPFAM" id="SSF54197">
    <property type="entry name" value="HIT-like"/>
    <property type="match status" value="1"/>
</dbReference>
<sequence length="143" mass="15934">MSDCPYCDPPEPATGGWVHSDEHWLVAHGPSETTMAGALRVTSRRHYTDFAEMTRAEAESFGRLLTRLDAALRAVTDAERVHAVSTRDRVQHFHAWLYPRPASHPLRGTDFLNAPQRTTSAEAERTAAEVRAQLTTQHMVAGE</sequence>
<dbReference type="Proteomes" id="UP000639606">
    <property type="component" value="Unassembled WGS sequence"/>
</dbReference>
<evidence type="ECO:0008006" key="3">
    <source>
        <dbReference type="Google" id="ProtNLM"/>
    </source>
</evidence>
<protein>
    <recommendedName>
        <fullName evidence="3">Diadenosine tetraphosphate (Ap4A) HIT family hydrolase</fullName>
    </recommendedName>
</protein>
<reference evidence="1" key="2">
    <citation type="submission" date="2020-09" db="EMBL/GenBank/DDBJ databases">
        <authorList>
            <person name="Sun Q."/>
            <person name="Ohkuma M."/>
        </authorList>
    </citation>
    <scope>NUCLEOTIDE SEQUENCE</scope>
    <source>
        <strain evidence="1">JCM 3313</strain>
    </source>
</reference>
<accession>A0A918EDC7</accession>
<organism evidence="1 2">
    <name type="scientific">Saccharothrix coeruleofusca</name>
    <dbReference type="NCBI Taxonomy" id="33919"/>
    <lineage>
        <taxon>Bacteria</taxon>
        <taxon>Bacillati</taxon>
        <taxon>Actinomycetota</taxon>
        <taxon>Actinomycetes</taxon>
        <taxon>Pseudonocardiales</taxon>
        <taxon>Pseudonocardiaceae</taxon>
        <taxon>Saccharothrix</taxon>
    </lineage>
</organism>
<dbReference type="AlphaFoldDB" id="A0A918EDC7"/>
<dbReference type="RefSeq" id="WP_189223151.1">
    <property type="nucleotide sequence ID" value="NZ_BMRG01000003.1"/>
</dbReference>
<dbReference type="Gene3D" id="3.30.428.10">
    <property type="entry name" value="HIT-like"/>
    <property type="match status" value="1"/>
</dbReference>
<reference evidence="1" key="1">
    <citation type="journal article" date="2014" name="Int. J. Syst. Evol. Microbiol.">
        <title>Complete genome sequence of Corynebacterium casei LMG S-19264T (=DSM 44701T), isolated from a smear-ripened cheese.</title>
        <authorList>
            <consortium name="US DOE Joint Genome Institute (JGI-PGF)"/>
            <person name="Walter F."/>
            <person name="Albersmeier A."/>
            <person name="Kalinowski J."/>
            <person name="Ruckert C."/>
        </authorList>
    </citation>
    <scope>NUCLEOTIDE SEQUENCE</scope>
    <source>
        <strain evidence="1">JCM 3313</strain>
    </source>
</reference>
<evidence type="ECO:0000313" key="1">
    <source>
        <dbReference type="EMBL" id="GGP50000.1"/>
    </source>
</evidence>
<dbReference type="EMBL" id="BMRG01000003">
    <property type="protein sequence ID" value="GGP50000.1"/>
    <property type="molecule type" value="Genomic_DNA"/>
</dbReference>
<dbReference type="InterPro" id="IPR036265">
    <property type="entry name" value="HIT-like_sf"/>
</dbReference>
<name>A0A918EDC7_9PSEU</name>
<evidence type="ECO:0000313" key="2">
    <source>
        <dbReference type="Proteomes" id="UP000639606"/>
    </source>
</evidence>
<comment type="caution">
    <text evidence="1">The sequence shown here is derived from an EMBL/GenBank/DDBJ whole genome shotgun (WGS) entry which is preliminary data.</text>
</comment>
<gene>
    <name evidence="1" type="ORF">GCM10010185_22740</name>
</gene>
<proteinExistence type="predicted"/>